<dbReference type="Proteomes" id="UP001439008">
    <property type="component" value="Unassembled WGS sequence"/>
</dbReference>
<evidence type="ECO:0000313" key="2">
    <source>
        <dbReference type="Proteomes" id="UP001439008"/>
    </source>
</evidence>
<protein>
    <submittedName>
        <fullName evidence="1">Uncharacterized protein</fullName>
    </submittedName>
</protein>
<keyword evidence="2" id="KW-1185">Reference proteome</keyword>
<accession>A0ABV2AMI2</accession>
<sequence>MQTFYVTEKKSKHALTASKSKQPYLEKEVKGYPFLKLISNNSVFDKINLWEHLFYIFGTKNKIKIINVNLFENAVLVIYKKLGLKIVFLDCEIVDTEKTDYKSMLRLFFILLTMIEDCNYDFAYLKQNVFAYLMKEAEVGYEDLIDLTQNFRCQTSFERNSHSFVALTNPYHYFYLLLNFYLFFY</sequence>
<name>A0ABV2AMI2_9EUKA</name>
<dbReference type="EMBL" id="JBDODL010000908">
    <property type="protein sequence ID" value="MES1920853.1"/>
    <property type="molecule type" value="Genomic_DNA"/>
</dbReference>
<proteinExistence type="predicted"/>
<comment type="caution">
    <text evidence="1">The sequence shown here is derived from an EMBL/GenBank/DDBJ whole genome shotgun (WGS) entry which is preliminary data.</text>
</comment>
<gene>
    <name evidence="1" type="ORF">MHBO_002477</name>
</gene>
<reference evidence="1 2" key="1">
    <citation type="journal article" date="2024" name="BMC Biol.">
        <title>Comparative genomics of Ascetosporea gives new insight into the evolutionary basis for animal parasitism in Rhizaria.</title>
        <authorList>
            <person name="Hiltunen Thoren M."/>
            <person name="Onut-Brannstrom I."/>
            <person name="Alfjorden A."/>
            <person name="Peckova H."/>
            <person name="Swords F."/>
            <person name="Hooper C."/>
            <person name="Holzer A.S."/>
            <person name="Bass D."/>
            <person name="Burki F."/>
        </authorList>
    </citation>
    <scope>NUCLEOTIDE SEQUENCE [LARGE SCALE GENOMIC DNA]</scope>
    <source>
        <strain evidence="1">20-A016</strain>
    </source>
</reference>
<organism evidence="1 2">
    <name type="scientific">Bonamia ostreae</name>
    <dbReference type="NCBI Taxonomy" id="126728"/>
    <lineage>
        <taxon>Eukaryota</taxon>
        <taxon>Sar</taxon>
        <taxon>Rhizaria</taxon>
        <taxon>Endomyxa</taxon>
        <taxon>Ascetosporea</taxon>
        <taxon>Haplosporida</taxon>
        <taxon>Bonamia</taxon>
    </lineage>
</organism>
<evidence type="ECO:0000313" key="1">
    <source>
        <dbReference type="EMBL" id="MES1920853.1"/>
    </source>
</evidence>